<feature type="compositionally biased region" description="Basic and acidic residues" evidence="2">
    <location>
        <begin position="843"/>
        <end position="863"/>
    </location>
</feature>
<feature type="compositionally biased region" description="Basic and acidic residues" evidence="2">
    <location>
        <begin position="876"/>
        <end position="900"/>
    </location>
</feature>
<protein>
    <recommendedName>
        <fullName evidence="3">RabBD domain-containing protein</fullName>
    </recommendedName>
</protein>
<feature type="compositionally biased region" description="Polar residues" evidence="2">
    <location>
        <begin position="347"/>
        <end position="364"/>
    </location>
</feature>
<feature type="compositionally biased region" description="Low complexity" evidence="2">
    <location>
        <begin position="1505"/>
        <end position="1522"/>
    </location>
</feature>
<feature type="compositionally biased region" description="Polar residues" evidence="2">
    <location>
        <begin position="569"/>
        <end position="578"/>
    </location>
</feature>
<evidence type="ECO:0000313" key="4">
    <source>
        <dbReference type="EnsemblMetazoa" id="XP_030855828"/>
    </source>
</evidence>
<dbReference type="EnsemblMetazoa" id="XM_030999968">
    <property type="protein sequence ID" value="XP_030855828"/>
    <property type="gene ID" value="LOC115929873"/>
</dbReference>
<feature type="compositionally biased region" description="Low complexity" evidence="2">
    <location>
        <begin position="1189"/>
        <end position="1203"/>
    </location>
</feature>
<feature type="compositionally biased region" description="Polar residues" evidence="2">
    <location>
        <begin position="1461"/>
        <end position="1478"/>
    </location>
</feature>
<feature type="compositionally biased region" description="Basic and acidic residues" evidence="2">
    <location>
        <begin position="665"/>
        <end position="690"/>
    </location>
</feature>
<dbReference type="GeneID" id="115929873"/>
<feature type="compositionally biased region" description="Pro residues" evidence="2">
    <location>
        <begin position="1293"/>
        <end position="1302"/>
    </location>
</feature>
<sequence length="1879" mass="205393">MGNEMSEEGEGMPQHPTPIPYQTGRQLHDGVDSMMGRSLEGARGVGRGGSISPGTGGGTGVGRGGAVGGSGGGRSGMRGGAGISGGRGNGRGGTGGSMETRGGHGRGTGRGGGRGEAGPMGGQSGRRTGPIVSGSASVSPPHTSAASPAFIIPGRGRGRGDKVSTQGPGRGGVNTGPKPSSTAPRTSDRSRVQNKAAPPMNDQPPEADLSHLTEEERAHILAVLNRAKGLQERDEERVRNLEDDFTKYTKDIKRRASDASSVGEGLPNNLCPVCNRTELDECAIPGSAQEGLECTDCERPVCLQCGFYMPALASQSRERRKKLERGASFSSSDGERVRPPLHRGLSEQLSAPITSLQNQPLTEVSSSNSSLDRSQQQSPDSSSPTKSNKGNGIRSSSSSFESDRSSIQKDSQSSQSQRNGTRSSPSSAESSHSSPSRSAHSMVVSQPTDGFQVHGKNGEPHNPRLPDNPTKPRPRDSPSSKVSRQYDGNKTDVLRDSPSLRKPDRNNSPGLLEHDKDPVISHKSRTLDSSRKEKTQSPDRTSHQGASGHERNNAQNPRIRDRSPVVEGSKQNSPQQPRSLDISPVFRDVPRKFGSVKQPEHDLVHESIHSQTASNVVSRRTDILTRDENVGFVPVATVSENPSRTRLRQNSPDSKPRLRQNSPDSKPRPSRIDVAMSKEEVKVRGRDSEKQSPPVTQSVAPSSDKPKEKPYISSHDEREGSIDDSEMMRQLLAMAGSNASCETKEKTKEKEGAIDKLDKTQIGSRDSERTHVGEDLSGKNPRPIFTLTADRGSPISTFVLSSSKESLASNADKDECQSSMQTHLPSTVSNVTVKPDVSMYNPHHIDADTMAEEETRLAEEKSMGEAVSKMLRLKRGKSEELPPRQGSLDDSHYKLIKRQETVPSEYESLSDSEIRDDQSRRGRKTLLGDRPKQNSEDLSDLPGLTDLGAIGGGDDDSIWPPNTDGAESKYISVEDLTKVGLGGRMAAVGQKHSSNGIRRKRQKPAGDTPLSPIFDVEGGSPPTELATDLLSSECTSLADDSEDDINRDYYEDQDYMTEDRSYSSFDSGDDYTDYMEDVIMEDISMEHEVVEHLSPYRIKEEGLATVMEEQEEIDEYYLDEEDEDEEEEAEESEEETIPEQDRMNMLSTIQEQTSEETQESPDYMSPCEDRFSTGRSSEQRSRKDQPSWDASASASASDLSDLSTDQTFESLSSVLTREHIAPVAATVEKDMVAQSPYRPQLDIDLTPNAKRDNSGVLDSPRTPTMDSKAYERPRITSPSKIFNVSSPRTSPISPNPFSPPLTPKSWAAKRTFPETMFPMEHSTQVESEVETHAPNDDRRKCRSVLTQMGSSFEEFASITWPETLTEDPSSSRSKSFKSPLFVETGSTISPEDSTSTSENTVIACDNLKSKSAQTQTMVERRTQTTPPPLGEQSKSRSKSFSDAAVGPGNESPESNSSSPSKSVHTTSIGVGTSPEMSPTSSTHSTDTDFSFRRPFAFEEIKHTMASNASSSGSSSPEPSGAARRNPRASRKDTGSQSTTQDTIAAMKHSGQFSGKDYLKASSSDAESCDSESSTPAKVRRRLPTVPLNVQPVTVSIKPDLSTTIDEILRDPERSIEVKKVKELLARKAAELEKERREALLKLRKLSSDSKRLEEGKERLSRRYNKHHKVRVAGVNEGSLSDSDVTITSEDKETEELAALLHPLYGMYNPFPTGKLSISSDRIHEIETSDLPSSIMVSPGDQIRLSKSEEDILREIEKQISEATGTDYKAYNTSQIENEVRSRYSDNKDDNRFKKDNKRRTPLQEKFTTSEIPDYGLKTVRHKMKEELKQVTAHRRAQLDNSPPSPSQPPSEIQTSVVSPERQEGEQREGTNGRRCGLGV</sequence>
<organism evidence="4 5">
    <name type="scientific">Strongylocentrotus purpuratus</name>
    <name type="common">Purple sea urchin</name>
    <dbReference type="NCBI Taxonomy" id="7668"/>
    <lineage>
        <taxon>Eukaryota</taxon>
        <taxon>Metazoa</taxon>
        <taxon>Echinodermata</taxon>
        <taxon>Eleutherozoa</taxon>
        <taxon>Echinozoa</taxon>
        <taxon>Echinoidea</taxon>
        <taxon>Euechinoidea</taxon>
        <taxon>Echinacea</taxon>
        <taxon>Camarodonta</taxon>
        <taxon>Echinidea</taxon>
        <taxon>Strongylocentrotidae</taxon>
        <taxon>Strongylocentrotus</taxon>
    </lineage>
</organism>
<feature type="compositionally biased region" description="Basic and acidic residues" evidence="2">
    <location>
        <begin position="1860"/>
        <end position="1871"/>
    </location>
</feature>
<feature type="compositionally biased region" description="Gly residues" evidence="2">
    <location>
        <begin position="43"/>
        <end position="96"/>
    </location>
</feature>
<feature type="compositionally biased region" description="Basic and acidic residues" evidence="2">
    <location>
        <begin position="1778"/>
        <end position="1793"/>
    </location>
</feature>
<feature type="compositionally biased region" description="Polar residues" evidence="2">
    <location>
        <begin position="1276"/>
        <end position="1292"/>
    </location>
</feature>
<dbReference type="SUPFAM" id="SSF57903">
    <property type="entry name" value="FYVE/PHD zinc finger"/>
    <property type="match status" value="1"/>
</dbReference>
<dbReference type="Proteomes" id="UP000007110">
    <property type="component" value="Unassembled WGS sequence"/>
</dbReference>
<feature type="compositionally biased region" description="Polar residues" evidence="2">
    <location>
        <begin position="691"/>
        <end position="701"/>
    </location>
</feature>
<dbReference type="GO" id="GO:0006886">
    <property type="term" value="P:intracellular protein transport"/>
    <property type="evidence" value="ECO:0007669"/>
    <property type="project" value="InterPro"/>
</dbReference>
<feature type="compositionally biased region" description="Gly residues" evidence="2">
    <location>
        <begin position="105"/>
        <end position="124"/>
    </location>
</feature>
<feature type="compositionally biased region" description="Basic and acidic residues" evidence="2">
    <location>
        <begin position="487"/>
        <end position="505"/>
    </location>
</feature>
<feature type="compositionally biased region" description="Polar residues" evidence="2">
    <location>
        <begin position="609"/>
        <end position="618"/>
    </location>
</feature>
<dbReference type="Gene3D" id="3.30.40.10">
    <property type="entry name" value="Zinc/RING finger domain, C3HC4 (zinc finger)"/>
    <property type="match status" value="1"/>
</dbReference>
<evidence type="ECO:0000256" key="2">
    <source>
        <dbReference type="SAM" id="MobiDB-lite"/>
    </source>
</evidence>
<accession>A0A7M7PRW9</accession>
<reference evidence="5" key="1">
    <citation type="submission" date="2015-02" db="EMBL/GenBank/DDBJ databases">
        <title>Genome sequencing for Strongylocentrotus purpuratus.</title>
        <authorList>
            <person name="Murali S."/>
            <person name="Liu Y."/>
            <person name="Vee V."/>
            <person name="English A."/>
            <person name="Wang M."/>
            <person name="Skinner E."/>
            <person name="Han Y."/>
            <person name="Muzny D.M."/>
            <person name="Worley K.C."/>
            <person name="Gibbs R.A."/>
        </authorList>
    </citation>
    <scope>NUCLEOTIDE SEQUENCE</scope>
</reference>
<reference evidence="4" key="2">
    <citation type="submission" date="2021-01" db="UniProtKB">
        <authorList>
            <consortium name="EnsemblMetazoa"/>
        </authorList>
    </citation>
    <scope>IDENTIFICATION</scope>
</reference>
<feature type="compositionally biased region" description="Polar residues" evidence="2">
    <location>
        <begin position="1384"/>
        <end position="1400"/>
    </location>
</feature>
<feature type="region of interest" description="Disordered" evidence="2">
    <location>
        <begin position="1227"/>
        <end position="1305"/>
    </location>
</feature>
<keyword evidence="5" id="KW-1185">Reference proteome</keyword>
<evidence type="ECO:0000256" key="1">
    <source>
        <dbReference type="SAM" id="Coils"/>
    </source>
</evidence>
<feature type="compositionally biased region" description="Polar residues" evidence="2">
    <location>
        <begin position="638"/>
        <end position="664"/>
    </location>
</feature>
<feature type="compositionally biased region" description="Basic and acidic residues" evidence="2">
    <location>
        <begin position="1485"/>
        <end position="1502"/>
    </location>
</feature>
<feature type="compositionally biased region" description="Basic and acidic residues" evidence="2">
    <location>
        <begin position="912"/>
        <end position="935"/>
    </location>
</feature>
<dbReference type="InterPro" id="IPR010911">
    <property type="entry name" value="Rab_BD"/>
</dbReference>
<feature type="region of interest" description="Disordered" evidence="2">
    <location>
        <begin position="839"/>
        <end position="968"/>
    </location>
</feature>
<dbReference type="InParanoid" id="A0A7M7PRW9"/>
<feature type="compositionally biased region" description="Acidic residues" evidence="2">
    <location>
        <begin position="1"/>
        <end position="10"/>
    </location>
</feature>
<dbReference type="KEGG" id="spu:115929873"/>
<feature type="compositionally biased region" description="Basic and acidic residues" evidence="2">
    <location>
        <begin position="704"/>
        <end position="721"/>
    </location>
</feature>
<feature type="region of interest" description="Disordered" evidence="2">
    <location>
        <begin position="803"/>
        <end position="824"/>
    </location>
</feature>
<dbReference type="InterPro" id="IPR013083">
    <property type="entry name" value="Znf_RING/FYVE/PHD"/>
</dbReference>
<dbReference type="RefSeq" id="XP_030855828.1">
    <property type="nucleotide sequence ID" value="XM_030999968.1"/>
</dbReference>
<feature type="compositionally biased region" description="Low complexity" evidence="2">
    <location>
        <begin position="1560"/>
        <end position="1573"/>
    </location>
</feature>
<feature type="region of interest" description="Disordered" evidence="2">
    <location>
        <begin position="1"/>
        <end position="214"/>
    </location>
</feature>
<feature type="region of interest" description="Disordered" evidence="2">
    <location>
        <begin position="987"/>
        <end position="1026"/>
    </location>
</feature>
<feature type="compositionally biased region" description="Acidic residues" evidence="2">
    <location>
        <begin position="1109"/>
        <end position="1138"/>
    </location>
</feature>
<feature type="region of interest" description="Disordered" evidence="2">
    <location>
        <begin position="1109"/>
        <end position="1204"/>
    </location>
</feature>
<feature type="compositionally biased region" description="Basic and acidic residues" evidence="2">
    <location>
        <begin position="742"/>
        <end position="777"/>
    </location>
</feature>
<feature type="region of interest" description="Disordered" evidence="2">
    <location>
        <begin position="1826"/>
        <end position="1879"/>
    </location>
</feature>
<feature type="compositionally biased region" description="Basic and acidic residues" evidence="2">
    <location>
        <begin position="598"/>
        <end position="608"/>
    </location>
</feature>
<dbReference type="OrthoDB" id="420032at2759"/>
<feature type="coiled-coil region" evidence="1">
    <location>
        <begin position="1617"/>
        <end position="1662"/>
    </location>
</feature>
<feature type="compositionally biased region" description="Low complexity" evidence="2">
    <location>
        <begin position="408"/>
        <end position="441"/>
    </location>
</feature>
<evidence type="ECO:0000259" key="3">
    <source>
        <dbReference type="PROSITE" id="PS50916"/>
    </source>
</evidence>
<feature type="region of interest" description="Disordered" evidence="2">
    <location>
        <begin position="316"/>
        <end position="789"/>
    </location>
</feature>
<name>A0A7M7PRW9_STRPU</name>
<keyword evidence="1" id="KW-0175">Coiled coil</keyword>
<proteinExistence type="predicted"/>
<dbReference type="InterPro" id="IPR011011">
    <property type="entry name" value="Znf_FYVE_PHD"/>
</dbReference>
<dbReference type="PROSITE" id="PS50916">
    <property type="entry name" value="RABBD"/>
    <property type="match status" value="1"/>
</dbReference>
<feature type="compositionally biased region" description="Low complexity" evidence="2">
    <location>
        <begin position="365"/>
        <end position="400"/>
    </location>
</feature>
<feature type="compositionally biased region" description="Basic and acidic residues" evidence="2">
    <location>
        <begin position="1167"/>
        <end position="1186"/>
    </location>
</feature>
<feature type="compositionally biased region" description="Basic and acidic residues" evidence="2">
    <location>
        <begin position="619"/>
        <end position="629"/>
    </location>
</feature>
<feature type="compositionally biased region" description="Basic and acidic residues" evidence="2">
    <location>
        <begin position="512"/>
        <end position="564"/>
    </location>
</feature>
<feature type="region of interest" description="Disordered" evidence="2">
    <location>
        <begin position="1778"/>
        <end position="1809"/>
    </location>
</feature>
<evidence type="ECO:0000313" key="5">
    <source>
        <dbReference type="Proteomes" id="UP000007110"/>
    </source>
</evidence>
<feature type="compositionally biased region" description="Low complexity" evidence="2">
    <location>
        <begin position="1446"/>
        <end position="1460"/>
    </location>
</feature>
<feature type="region of interest" description="Disordered" evidence="2">
    <location>
        <begin position="1356"/>
        <end position="1582"/>
    </location>
</feature>
<dbReference type="GO" id="GO:0031267">
    <property type="term" value="F:small GTPase binding"/>
    <property type="evidence" value="ECO:0007669"/>
    <property type="project" value="InterPro"/>
</dbReference>
<feature type="compositionally biased region" description="Polar residues" evidence="2">
    <location>
        <begin position="134"/>
        <end position="146"/>
    </location>
</feature>
<feature type="domain" description="RabBD" evidence="3">
    <location>
        <begin position="206"/>
        <end position="263"/>
    </location>
</feature>